<protein>
    <submittedName>
        <fullName evidence="2">Uncharacterized protein</fullName>
    </submittedName>
</protein>
<dbReference type="AlphaFoldDB" id="A0A024FW89"/>
<evidence type="ECO:0000256" key="1">
    <source>
        <dbReference type="SAM" id="SignalP"/>
    </source>
</evidence>
<organism evidence="2 3">
    <name type="scientific">Albugo candida</name>
    <dbReference type="NCBI Taxonomy" id="65357"/>
    <lineage>
        <taxon>Eukaryota</taxon>
        <taxon>Sar</taxon>
        <taxon>Stramenopiles</taxon>
        <taxon>Oomycota</taxon>
        <taxon>Peronosporomycetes</taxon>
        <taxon>Albuginales</taxon>
        <taxon>Albuginaceae</taxon>
        <taxon>Albugo</taxon>
    </lineage>
</organism>
<name>A0A024FW89_9STRA</name>
<keyword evidence="1" id="KW-0732">Signal</keyword>
<dbReference type="InParanoid" id="A0A024FW89"/>
<accession>A0A024FW89</accession>
<proteinExistence type="predicted"/>
<keyword evidence="3" id="KW-1185">Reference proteome</keyword>
<comment type="caution">
    <text evidence="2">The sequence shown here is derived from an EMBL/GenBank/DDBJ whole genome shotgun (WGS) entry which is preliminary data.</text>
</comment>
<dbReference type="Proteomes" id="UP000053237">
    <property type="component" value="Unassembled WGS sequence"/>
</dbReference>
<feature type="chain" id="PRO_5001529152" evidence="1">
    <location>
        <begin position="22"/>
        <end position="590"/>
    </location>
</feature>
<dbReference type="EMBL" id="CAIX01000984">
    <property type="protein sequence ID" value="CCI11385.1"/>
    <property type="molecule type" value="Genomic_DNA"/>
</dbReference>
<evidence type="ECO:0000313" key="3">
    <source>
        <dbReference type="Proteomes" id="UP000053237"/>
    </source>
</evidence>
<reference evidence="2 3" key="1">
    <citation type="submission" date="2012-05" db="EMBL/GenBank/DDBJ databases">
        <title>Recombination and specialization in a pathogen metapopulation.</title>
        <authorList>
            <person name="Gardiner A."/>
            <person name="Kemen E."/>
            <person name="Schultz-Larsen T."/>
            <person name="MacLean D."/>
            <person name="Van Oosterhout C."/>
            <person name="Jones J.D.G."/>
        </authorList>
    </citation>
    <scope>NUCLEOTIDE SEQUENCE [LARGE SCALE GENOMIC DNA]</scope>
    <source>
        <strain evidence="2 3">Ac Nc2</strain>
    </source>
</reference>
<evidence type="ECO:0000313" key="2">
    <source>
        <dbReference type="EMBL" id="CCI11385.1"/>
    </source>
</evidence>
<sequence length="590" mass="66882">MKVTCVTRIAVLYHFYASCAAQLGSMKITVQTAKYEPCQQCLLEEAGAVHVEEYEGARRGGTSYFLLGLIDYIKTNLIKCSATYQCRGYKGEPIVFENKEEEQLIFGHINEKQLASNSVGSQTGGKIPLLLSNDYASQTTSMISGRVAKPVCLYRPDKFHSSLCETCFKQKSDTRSMEKYAMYNMGISSVYVIYTSDTNVFLRSCRNLRMCRGKTVVFSENLCTLFRHKISSRKLQQETASMLPQVDTIIGNIKIWPPTLSKSIEIEKSEAELRAILFQSYCISTTASYIGNHNCWAGLQKQSGGMVVLDRIETFRTPEKQGEFLLYLFTNGPPDAVLANIQYCGEAKFSDHCMLDAVHVDTLTPTHDIFEIMERKKPGQQGKLAPNLHGECFLLQHLYDDESKCRAFFPESWKHKLSAIAFLVSFYADTNGHFNLKSSLFRDTHCKGVDLMPDAICLYELDRIKFKSDLNLRPQELTSTSGSDHSEASFAEAKVTLYKWTDKGMDNEDGMKDCFQCLTRKRNIVVLSVTNQYVWMVEYKMDFPNCPSCADKVKPGPQIPYDHNLRQILARDVNLLFGIGEVKKSRKRSK</sequence>
<gene>
    <name evidence="2" type="ORF">BN9_128380</name>
</gene>
<feature type="signal peptide" evidence="1">
    <location>
        <begin position="1"/>
        <end position="21"/>
    </location>
</feature>